<dbReference type="Gene3D" id="3.90.1300.10">
    <property type="entry name" value="Amidase signature (AS) domain"/>
    <property type="match status" value="1"/>
</dbReference>
<organism evidence="2 3">
    <name type="scientific">Filobacillus milosensis</name>
    <dbReference type="NCBI Taxonomy" id="94137"/>
    <lineage>
        <taxon>Bacteria</taxon>
        <taxon>Bacillati</taxon>
        <taxon>Bacillota</taxon>
        <taxon>Bacilli</taxon>
        <taxon>Bacillales</taxon>
        <taxon>Bacillaceae</taxon>
        <taxon>Filobacillus</taxon>
    </lineage>
</organism>
<dbReference type="OrthoDB" id="9811471at2"/>
<evidence type="ECO:0000313" key="3">
    <source>
        <dbReference type="Proteomes" id="UP000297975"/>
    </source>
</evidence>
<dbReference type="InterPro" id="IPR023631">
    <property type="entry name" value="Amidase_dom"/>
</dbReference>
<sequence>MARGELTSRDLVLAYLDRIAQLDHDGPLLNSIAEVNPDALFIAEALDQERKEKGARGPLHGIPIVLKDNIDTGDKMHTTAGSLALRDHVADKDSFVAKQLREAGAVILGKANLTEWANFMTEGMPNGYSSRGGQVLNPYGPGKLDTGGSSSGPGSAVAANLASVSIGTETSGSILSPASQHSLVGIKPTVGTVSRSGIIPISHTQDTAGPLAKTVVDAVHVFQAIIGKDEDDAATGKARHFFRQDLSRHLIKDGLKGKRIGIAREAYFESVDEEKRELLNEAIKVLEAQGAEIMDVTIPTTKHEWGLGVMIHEFKNSLNAYLKTVSNDVPVRSIKDVINFHNDHEEDTLKYGQKWFLEAEKTSGLLTDNDYLKELLDDQRLSKEEGIDYTLNQHNIDAIVFPNNIGAGIPAKAGYPSITVPAGLTEKGEPVGITFTGTAFSEPTLIEIAYAYEQASSMRVAPKL</sequence>
<proteinExistence type="predicted"/>
<comment type="caution">
    <text evidence="2">The sequence shown here is derived from an EMBL/GenBank/DDBJ whole genome shotgun (WGS) entry which is preliminary data.</text>
</comment>
<dbReference type="AlphaFoldDB" id="A0A4Y8IGP7"/>
<dbReference type="NCBIfam" id="NF005300">
    <property type="entry name" value="PRK06828.1"/>
    <property type="match status" value="1"/>
</dbReference>
<keyword evidence="3" id="KW-1185">Reference proteome</keyword>
<dbReference type="GO" id="GO:0004040">
    <property type="term" value="F:amidase activity"/>
    <property type="evidence" value="ECO:0007669"/>
    <property type="project" value="UniProtKB-EC"/>
</dbReference>
<dbReference type="PANTHER" id="PTHR42678:SF34">
    <property type="entry name" value="OS04G0183300 PROTEIN"/>
    <property type="match status" value="1"/>
</dbReference>
<dbReference type="InterPro" id="IPR036928">
    <property type="entry name" value="AS_sf"/>
</dbReference>
<feature type="domain" description="Amidase" evidence="1">
    <location>
        <begin position="10"/>
        <end position="445"/>
    </location>
</feature>
<name>A0A4Y8IGP7_9BACI</name>
<protein>
    <submittedName>
        <fullName evidence="2">Amidase</fullName>
        <ecNumber evidence="2">3.5.1.4</ecNumber>
    </submittedName>
</protein>
<dbReference type="EMBL" id="SOPW01000017">
    <property type="protein sequence ID" value="TFB14294.1"/>
    <property type="molecule type" value="Genomic_DNA"/>
</dbReference>
<dbReference type="SUPFAM" id="SSF75304">
    <property type="entry name" value="Amidase signature (AS) enzymes"/>
    <property type="match status" value="1"/>
</dbReference>
<dbReference type="PANTHER" id="PTHR42678">
    <property type="entry name" value="AMIDASE"/>
    <property type="match status" value="1"/>
</dbReference>
<keyword evidence="2" id="KW-0378">Hydrolase</keyword>
<evidence type="ECO:0000313" key="2">
    <source>
        <dbReference type="EMBL" id="TFB14294.1"/>
    </source>
</evidence>
<gene>
    <name evidence="2" type="ORF">E3U55_13635</name>
</gene>
<accession>A0A4Y8IGP7</accession>
<reference evidence="2 3" key="1">
    <citation type="submission" date="2019-03" db="EMBL/GenBank/DDBJ databases">
        <authorList>
            <person name="He R.-H."/>
        </authorList>
    </citation>
    <scope>NUCLEOTIDE SEQUENCE [LARGE SCALE GENOMIC DNA]</scope>
    <source>
        <strain evidence="3">SH 714</strain>
    </source>
</reference>
<evidence type="ECO:0000259" key="1">
    <source>
        <dbReference type="Pfam" id="PF01425"/>
    </source>
</evidence>
<dbReference type="EC" id="3.5.1.4" evidence="2"/>
<dbReference type="Pfam" id="PF01425">
    <property type="entry name" value="Amidase"/>
    <property type="match status" value="1"/>
</dbReference>
<dbReference type="Proteomes" id="UP000297975">
    <property type="component" value="Unassembled WGS sequence"/>
</dbReference>